<gene>
    <name evidence="2" type="ORF">Rt10032_c03g1692</name>
</gene>
<feature type="region of interest" description="Disordered" evidence="1">
    <location>
        <begin position="377"/>
        <end position="421"/>
    </location>
</feature>
<feature type="compositionally biased region" description="Low complexity" evidence="1">
    <location>
        <begin position="172"/>
        <end position="187"/>
    </location>
</feature>
<accession>A0A511KCH5</accession>
<dbReference type="Proteomes" id="UP000321518">
    <property type="component" value="Unassembled WGS sequence"/>
</dbReference>
<protein>
    <submittedName>
        <fullName evidence="2">Uncharacterized protein</fullName>
    </submittedName>
</protein>
<dbReference type="AlphaFoldDB" id="A0A511KCH5"/>
<dbReference type="EMBL" id="BJWK01000003">
    <property type="protein sequence ID" value="GEM07675.1"/>
    <property type="molecule type" value="Genomic_DNA"/>
</dbReference>
<comment type="caution">
    <text evidence="2">The sequence shown here is derived from an EMBL/GenBank/DDBJ whole genome shotgun (WGS) entry which is preliminary data.</text>
</comment>
<evidence type="ECO:0000256" key="1">
    <source>
        <dbReference type="SAM" id="MobiDB-lite"/>
    </source>
</evidence>
<reference evidence="2 3" key="1">
    <citation type="submission" date="2019-07" db="EMBL/GenBank/DDBJ databases">
        <title>Rhodotorula toruloides NBRC10032 genome sequencing.</title>
        <authorList>
            <person name="Shida Y."/>
            <person name="Takaku H."/>
            <person name="Ogasawara W."/>
            <person name="Mori K."/>
        </authorList>
    </citation>
    <scope>NUCLEOTIDE SEQUENCE [LARGE SCALE GENOMIC DNA]</scope>
    <source>
        <strain evidence="2 3">NBRC10032</strain>
    </source>
</reference>
<proteinExistence type="predicted"/>
<feature type="region of interest" description="Disordered" evidence="1">
    <location>
        <begin position="172"/>
        <end position="323"/>
    </location>
</feature>
<evidence type="ECO:0000313" key="2">
    <source>
        <dbReference type="EMBL" id="GEM07675.1"/>
    </source>
</evidence>
<name>A0A511KCH5_RHOTO</name>
<evidence type="ECO:0000313" key="3">
    <source>
        <dbReference type="Proteomes" id="UP000321518"/>
    </source>
</evidence>
<feature type="compositionally biased region" description="Low complexity" evidence="1">
    <location>
        <begin position="219"/>
        <end position="231"/>
    </location>
</feature>
<feature type="region of interest" description="Disordered" evidence="1">
    <location>
        <begin position="1"/>
        <end position="29"/>
    </location>
</feature>
<feature type="compositionally biased region" description="Low complexity" evidence="1">
    <location>
        <begin position="12"/>
        <end position="22"/>
    </location>
</feature>
<organism evidence="2 3">
    <name type="scientific">Rhodotorula toruloides</name>
    <name type="common">Yeast</name>
    <name type="synonym">Rhodosporidium toruloides</name>
    <dbReference type="NCBI Taxonomy" id="5286"/>
    <lineage>
        <taxon>Eukaryota</taxon>
        <taxon>Fungi</taxon>
        <taxon>Dikarya</taxon>
        <taxon>Basidiomycota</taxon>
        <taxon>Pucciniomycotina</taxon>
        <taxon>Microbotryomycetes</taxon>
        <taxon>Sporidiobolales</taxon>
        <taxon>Sporidiobolaceae</taxon>
        <taxon>Rhodotorula</taxon>
    </lineage>
</organism>
<feature type="compositionally biased region" description="Low complexity" evidence="1">
    <location>
        <begin position="79"/>
        <end position="88"/>
    </location>
</feature>
<feature type="compositionally biased region" description="Low complexity" evidence="1">
    <location>
        <begin position="100"/>
        <end position="110"/>
    </location>
</feature>
<dbReference type="OrthoDB" id="2528644at2759"/>
<sequence length="509" mass="53691">MSMSSPPRTPVSSTASSFLSFSPEAPATPHQTVALTPSVYSFDDSTPKASRIRILTSLSSDAPPVPRFGSRNPFAAMLAAEGSESGSSRSIMTDEDGHSTSRSSTPATSSNDDLVVFEGCFVNPADPFTPAPRLSSLDKAWDASSVVDPLKATGIDEDGDVSSAWGDELYSTLSESSPLSPSFPSSPAEVASQDSQPTRPRVASTAPIQAFGHRDDDSSAFASSSTSSSPDCPAFNIDPTSPVSVPPLRSKRSLVFVSLASSGKSRRDKPPRLPRTSSTAAFPPSPRKSPKKQMSTPRKRRERNGDKSSAPRSARTADGIDLDELDRFFGVMPKLAKAMRGGYEDVVIQEGSSKAGRNGREEAEDFRGLLEAMDLGDDGAGDVKGLSGAGSSPRTSPRRRPPPLDLSNSSPHSRASSWASSRLSAEDEVVSPLFEEDDASALDACIHLASPVVLAPFSAGRSAALAQARLVATEDVFGGGIETEVEQRKVLKAKKSVGNRLRDFLSARG</sequence>
<feature type="region of interest" description="Disordered" evidence="1">
    <location>
        <begin position="78"/>
        <end position="111"/>
    </location>
</feature>
<feature type="compositionally biased region" description="Low complexity" evidence="1">
    <location>
        <begin position="405"/>
        <end position="421"/>
    </location>
</feature>